<dbReference type="HOGENOM" id="CLU_078484_4_0_9"/>
<dbReference type="STRING" id="45851.BHV86_06590"/>
<comment type="caution">
    <text evidence="2">The sequence shown here is derived from an EMBL/GenBank/DDBJ whole genome shotgun (WGS) entry which is preliminary data.</text>
</comment>
<feature type="coiled-coil region" evidence="1">
    <location>
        <begin position="63"/>
        <end position="133"/>
    </location>
</feature>
<dbReference type="Proteomes" id="UP000006238">
    <property type="component" value="Unassembled WGS sequence"/>
</dbReference>
<organism evidence="2 3">
    <name type="scientific">Eshraghiella crossota DSM 2876</name>
    <dbReference type="NCBI Taxonomy" id="511680"/>
    <lineage>
        <taxon>Bacteria</taxon>
        <taxon>Bacillati</taxon>
        <taxon>Bacillota</taxon>
        <taxon>Clostridia</taxon>
        <taxon>Lachnospirales</taxon>
        <taxon>Lachnospiraceae</taxon>
        <taxon>Eshraghiella</taxon>
    </lineage>
</organism>
<evidence type="ECO:0008006" key="4">
    <source>
        <dbReference type="Google" id="ProtNLM"/>
    </source>
</evidence>
<keyword evidence="1" id="KW-0175">Coiled coil</keyword>
<evidence type="ECO:0000313" key="3">
    <source>
        <dbReference type="Proteomes" id="UP000006238"/>
    </source>
</evidence>
<dbReference type="EMBL" id="ABWN01000017">
    <property type="protein sequence ID" value="EFF69651.1"/>
    <property type="molecule type" value="Genomic_DNA"/>
</dbReference>
<reference evidence="2 3" key="1">
    <citation type="submission" date="2010-02" db="EMBL/GenBank/DDBJ databases">
        <authorList>
            <person name="Weinstock G."/>
            <person name="Sodergren E."/>
            <person name="Clifton S."/>
            <person name="Fulton L."/>
            <person name="Fulton B."/>
            <person name="Courtney L."/>
            <person name="Fronick C."/>
            <person name="Harrison M."/>
            <person name="Strong C."/>
            <person name="Farmer C."/>
            <person name="Delahaunty K."/>
            <person name="Markovic C."/>
            <person name="Hall O."/>
            <person name="Minx P."/>
            <person name="Tomlinson C."/>
            <person name="Mitreva M."/>
            <person name="Nelson J."/>
            <person name="Hou S."/>
            <person name="Wollam A."/>
            <person name="Pepin K.H."/>
            <person name="Johnson M."/>
            <person name="Bhonagiri V."/>
            <person name="Zhang X."/>
            <person name="Suruliraj S."/>
            <person name="Warren W."/>
            <person name="Chinwalla A."/>
            <person name="Mardis E.R."/>
            <person name="Wilson R.K."/>
        </authorList>
    </citation>
    <scope>NUCLEOTIDE SEQUENCE [LARGE SCALE GENOMIC DNA]</scope>
    <source>
        <strain evidence="2 3">DSM 2876</strain>
    </source>
</reference>
<accession>D4RW34</accession>
<gene>
    <name evidence="2" type="ORF">BUTYVIB_00164</name>
</gene>
<name>D4RW34_9FIRM</name>
<keyword evidence="3" id="KW-1185">Reference proteome</keyword>
<sequence>MINRINMIGVTVMSSKIENVIGEIEDYLADCKAMPFSSTKICVEKDRIDSLVSELRLKIPDEIKEYQKKRQKLDNSRDAILNDAKTQAENMVKAAQIHTEELINEHEIMQRAYEQANKVIDDATAEAQRIMDSATEDANNIRMGAIQYTDDMLSNLEMIINHAIDSNKTRYETLMESLNKSLNIVMSNRNELRPEENTQYAEQTLADSVKEVMDDDGPTDEE</sequence>
<dbReference type="AlphaFoldDB" id="D4RW34"/>
<protein>
    <recommendedName>
        <fullName evidence="4">Vacuolar (H+)-ATPase G subunit</fullName>
    </recommendedName>
</protein>
<evidence type="ECO:0000313" key="2">
    <source>
        <dbReference type="EMBL" id="EFF69651.1"/>
    </source>
</evidence>
<dbReference type="eggNOG" id="COG0711">
    <property type="taxonomic scope" value="Bacteria"/>
</dbReference>
<proteinExistence type="predicted"/>
<evidence type="ECO:0000256" key="1">
    <source>
        <dbReference type="SAM" id="Coils"/>
    </source>
</evidence>